<accession>A0AAU9SP20</accession>
<keyword evidence="2" id="KW-1185">Reference proteome</keyword>
<name>A0AAU9SP20_THLAR</name>
<reference evidence="1 2" key="1">
    <citation type="submission" date="2022-03" db="EMBL/GenBank/DDBJ databases">
        <authorList>
            <person name="Nunn A."/>
            <person name="Chopra R."/>
            <person name="Nunn A."/>
            <person name="Contreras Garrido A."/>
        </authorList>
    </citation>
    <scope>NUCLEOTIDE SEQUENCE [LARGE SCALE GENOMIC DNA]</scope>
</reference>
<dbReference type="EMBL" id="OU466862">
    <property type="protein sequence ID" value="CAH2070271.1"/>
    <property type="molecule type" value="Genomic_DNA"/>
</dbReference>
<gene>
    <name evidence="1" type="ORF">TAV2_LOCUS20032</name>
</gene>
<protein>
    <submittedName>
        <fullName evidence="1">Uncharacterized protein</fullName>
    </submittedName>
</protein>
<evidence type="ECO:0000313" key="1">
    <source>
        <dbReference type="EMBL" id="CAH2070271.1"/>
    </source>
</evidence>
<evidence type="ECO:0000313" key="2">
    <source>
        <dbReference type="Proteomes" id="UP000836841"/>
    </source>
</evidence>
<sequence length="155" mass="17631">MMTPELTSSIEWVMDAMLADQAPTQERQEHKQSFCLLDSRNVQWLFQGVSLGLNMLISRSKNRFMRCLKAGIITDLGLSVAQYSMFGSIMTFRGMIGALISGKVADLVLKRGDVVWSNFLHCRLACNSFSRGHDMVECWKTIHMNCCWFIQLLGK</sequence>
<dbReference type="Proteomes" id="UP000836841">
    <property type="component" value="Chromosome 6"/>
</dbReference>
<organism evidence="1 2">
    <name type="scientific">Thlaspi arvense</name>
    <name type="common">Field penny-cress</name>
    <dbReference type="NCBI Taxonomy" id="13288"/>
    <lineage>
        <taxon>Eukaryota</taxon>
        <taxon>Viridiplantae</taxon>
        <taxon>Streptophyta</taxon>
        <taxon>Embryophyta</taxon>
        <taxon>Tracheophyta</taxon>
        <taxon>Spermatophyta</taxon>
        <taxon>Magnoliopsida</taxon>
        <taxon>eudicotyledons</taxon>
        <taxon>Gunneridae</taxon>
        <taxon>Pentapetalae</taxon>
        <taxon>rosids</taxon>
        <taxon>malvids</taxon>
        <taxon>Brassicales</taxon>
        <taxon>Brassicaceae</taxon>
        <taxon>Thlaspideae</taxon>
        <taxon>Thlaspi</taxon>
    </lineage>
</organism>
<dbReference type="AlphaFoldDB" id="A0AAU9SP20"/>
<proteinExistence type="predicted"/>